<organism evidence="1">
    <name type="scientific">Arundo donax</name>
    <name type="common">Giant reed</name>
    <name type="synonym">Donax arundinaceus</name>
    <dbReference type="NCBI Taxonomy" id="35708"/>
    <lineage>
        <taxon>Eukaryota</taxon>
        <taxon>Viridiplantae</taxon>
        <taxon>Streptophyta</taxon>
        <taxon>Embryophyta</taxon>
        <taxon>Tracheophyta</taxon>
        <taxon>Spermatophyta</taxon>
        <taxon>Magnoliopsida</taxon>
        <taxon>Liliopsida</taxon>
        <taxon>Poales</taxon>
        <taxon>Poaceae</taxon>
        <taxon>PACMAD clade</taxon>
        <taxon>Arundinoideae</taxon>
        <taxon>Arundineae</taxon>
        <taxon>Arundo</taxon>
    </lineage>
</organism>
<protein>
    <submittedName>
        <fullName evidence="1">GSVIVT01012776001, DGK</fullName>
    </submittedName>
</protein>
<sequence length="130" mass="14862">MRGCRNVGFQRVVGETQTRKNPRFPRTRVCRKRCCGTRKQTRSMCHERAVVVANISPVIFWDDDDDLCCVWKFSVSTAERKEVSSMEVSTPFLSGRTIGCMETNVVAPMSRLQWYIEDSGVTRGKLGMFT</sequence>
<evidence type="ECO:0000313" key="1">
    <source>
        <dbReference type="EMBL" id="JAD85500.1"/>
    </source>
</evidence>
<dbReference type="AlphaFoldDB" id="A0A0A9DIK4"/>
<accession>A0A0A9DIK4</accession>
<proteinExistence type="predicted"/>
<dbReference type="EMBL" id="GBRH01212395">
    <property type="protein sequence ID" value="JAD85500.1"/>
    <property type="molecule type" value="Transcribed_RNA"/>
</dbReference>
<reference evidence="1" key="2">
    <citation type="journal article" date="2015" name="Data Brief">
        <title>Shoot transcriptome of the giant reed, Arundo donax.</title>
        <authorList>
            <person name="Barrero R.A."/>
            <person name="Guerrero F.D."/>
            <person name="Moolhuijzen P."/>
            <person name="Goolsby J.A."/>
            <person name="Tidwell J."/>
            <person name="Bellgard S.E."/>
            <person name="Bellgard M.I."/>
        </authorList>
    </citation>
    <scope>NUCLEOTIDE SEQUENCE</scope>
    <source>
        <tissue evidence="1">Shoot tissue taken approximately 20 cm above the soil surface</tissue>
    </source>
</reference>
<name>A0A0A9DIK4_ARUDO</name>
<reference evidence="1" key="1">
    <citation type="submission" date="2014-09" db="EMBL/GenBank/DDBJ databases">
        <authorList>
            <person name="Magalhaes I.L.F."/>
            <person name="Oliveira U."/>
            <person name="Santos F.R."/>
            <person name="Vidigal T.H.D.A."/>
            <person name="Brescovit A.D."/>
            <person name="Santos A.J."/>
        </authorList>
    </citation>
    <scope>NUCLEOTIDE SEQUENCE</scope>
    <source>
        <tissue evidence="1">Shoot tissue taken approximately 20 cm above the soil surface</tissue>
    </source>
</reference>